<dbReference type="RefSeq" id="WP_220160837.1">
    <property type="nucleotide sequence ID" value="NZ_CP080507.1"/>
</dbReference>
<dbReference type="EMBL" id="CP080507">
    <property type="protein sequence ID" value="QYM77733.1"/>
    <property type="molecule type" value="Genomic_DNA"/>
</dbReference>
<dbReference type="KEGG" id="ole:K0B96_10390"/>
<dbReference type="InterPro" id="IPR037066">
    <property type="entry name" value="Plug_dom_sf"/>
</dbReference>
<evidence type="ECO:0000313" key="15">
    <source>
        <dbReference type="Proteomes" id="UP000825051"/>
    </source>
</evidence>
<dbReference type="InterPro" id="IPR036942">
    <property type="entry name" value="Beta-barrel_TonB_sf"/>
</dbReference>
<dbReference type="SUPFAM" id="SSF56935">
    <property type="entry name" value="Porins"/>
    <property type="match status" value="2"/>
</dbReference>
<dbReference type="Pfam" id="PF07715">
    <property type="entry name" value="Plug"/>
    <property type="match status" value="1"/>
</dbReference>
<evidence type="ECO:0000256" key="9">
    <source>
        <dbReference type="ARBA" id="ARBA00023136"/>
    </source>
</evidence>
<evidence type="ECO:0000256" key="1">
    <source>
        <dbReference type="ARBA" id="ARBA00004571"/>
    </source>
</evidence>
<feature type="signal peptide" evidence="12">
    <location>
        <begin position="1"/>
        <end position="30"/>
    </location>
</feature>
<keyword evidence="15" id="KW-1185">Reference proteome</keyword>
<dbReference type="GO" id="GO:0006826">
    <property type="term" value="P:iron ion transport"/>
    <property type="evidence" value="ECO:0007669"/>
    <property type="project" value="UniProtKB-KW"/>
</dbReference>
<evidence type="ECO:0000313" key="14">
    <source>
        <dbReference type="EMBL" id="QYM77733.1"/>
    </source>
</evidence>
<dbReference type="AlphaFoldDB" id="A0A8F9TTY8"/>
<keyword evidence="6" id="KW-0408">Iron</keyword>
<comment type="subcellular location">
    <subcellularLocation>
        <location evidence="1">Cell outer membrane</location>
        <topology evidence="1">Multi-pass membrane protein</topology>
    </subcellularLocation>
</comment>
<keyword evidence="4" id="KW-0410">Iron transport</keyword>
<keyword evidence="3" id="KW-1134">Transmembrane beta strand</keyword>
<evidence type="ECO:0000256" key="6">
    <source>
        <dbReference type="ARBA" id="ARBA00023004"/>
    </source>
</evidence>
<feature type="region of interest" description="Disordered" evidence="11">
    <location>
        <begin position="32"/>
        <end position="69"/>
    </location>
</feature>
<protein>
    <submittedName>
        <fullName evidence="14">TonB-dependent receptor plug domain-containing protein</fullName>
    </submittedName>
</protein>
<feature type="chain" id="PRO_5034447260" evidence="12">
    <location>
        <begin position="31"/>
        <end position="1270"/>
    </location>
</feature>
<evidence type="ECO:0000256" key="11">
    <source>
        <dbReference type="SAM" id="MobiDB-lite"/>
    </source>
</evidence>
<accession>A0A8F9TTY8</accession>
<dbReference type="Gene3D" id="2.170.130.10">
    <property type="entry name" value="TonB-dependent receptor, plug domain"/>
    <property type="match status" value="1"/>
</dbReference>
<evidence type="ECO:0000256" key="12">
    <source>
        <dbReference type="SAM" id="SignalP"/>
    </source>
</evidence>
<evidence type="ECO:0000256" key="10">
    <source>
        <dbReference type="ARBA" id="ARBA00023237"/>
    </source>
</evidence>
<feature type="domain" description="TonB-dependent receptor plug" evidence="13">
    <location>
        <begin position="94"/>
        <end position="216"/>
    </location>
</feature>
<evidence type="ECO:0000256" key="3">
    <source>
        <dbReference type="ARBA" id="ARBA00022452"/>
    </source>
</evidence>
<dbReference type="InterPro" id="IPR039426">
    <property type="entry name" value="TonB-dep_rcpt-like"/>
</dbReference>
<name>A0A8F9TTY8_9BACT</name>
<keyword evidence="14" id="KW-0675">Receptor</keyword>
<keyword evidence="9" id="KW-0472">Membrane</keyword>
<keyword evidence="8" id="KW-0798">TonB box</keyword>
<keyword evidence="12" id="KW-0732">Signal</keyword>
<dbReference type="InterPro" id="IPR012910">
    <property type="entry name" value="Plug_dom"/>
</dbReference>
<dbReference type="GO" id="GO:0009279">
    <property type="term" value="C:cell outer membrane"/>
    <property type="evidence" value="ECO:0007669"/>
    <property type="project" value="UniProtKB-SubCell"/>
</dbReference>
<dbReference type="PANTHER" id="PTHR32552:SF81">
    <property type="entry name" value="TONB-DEPENDENT OUTER MEMBRANE RECEPTOR"/>
    <property type="match status" value="1"/>
</dbReference>
<keyword evidence="10" id="KW-0998">Cell outer membrane</keyword>
<keyword evidence="5" id="KW-0812">Transmembrane</keyword>
<dbReference type="Proteomes" id="UP000825051">
    <property type="component" value="Chromosome"/>
</dbReference>
<evidence type="ECO:0000256" key="4">
    <source>
        <dbReference type="ARBA" id="ARBA00022496"/>
    </source>
</evidence>
<organism evidence="14 15">
    <name type="scientific">Horticoccus luteus</name>
    <dbReference type="NCBI Taxonomy" id="2862869"/>
    <lineage>
        <taxon>Bacteria</taxon>
        <taxon>Pseudomonadati</taxon>
        <taxon>Verrucomicrobiota</taxon>
        <taxon>Opitutia</taxon>
        <taxon>Opitutales</taxon>
        <taxon>Opitutaceae</taxon>
        <taxon>Horticoccus</taxon>
    </lineage>
</organism>
<dbReference type="PANTHER" id="PTHR32552">
    <property type="entry name" value="FERRICHROME IRON RECEPTOR-RELATED"/>
    <property type="match status" value="1"/>
</dbReference>
<sequence length="1270" mass="141154">MTSHPTPIRSGGRLSLSVLLLPFLAATLFAQGNPQPANDSGASTATPKQKTTAESLPTPEEVEQLSPFTVSTTKDSGYFAANTLAGSRMNTNLADLASSISVVTKQEMEDTGSTDINDVFRYEVNTEGSLTYTPGTQSMRNDGVLDVNAGGTQGNNTTPYTNAQANRVRGLGSPSSAINYYPSIAAVPFDSYNTQTVEISRGPNSMLFGLGSPAGIVNQSTAQAQLNKRSAQVSLRTDQYGSFRSSINFNQGLIPDKLAIYGAALYDDRRFDRKPAYDKTKRYYGAVTYKPFKTTTLRVNAEKYDNNNRRPNTLTPRDYVTQWNLAGQPYYDPITKKIYSLKSGQELGMRINDAASPYANDLRTFIEARPGFDPSKWNAAKTQYNGINIFGNNSWAVPADWVAGTPSPNILFVPGIGEANQGRSIMQIANSQLVNWFQPTWQYKYLPNFGTPANPAANPSTGPTNAAIYANPAWADIYTRTYTSSAPWTAAGNGIAAASYRYPGVTDQSIYDWRKVNINSMNFGYQENTNYNVEFEQELPADLFLSAGWFRQDFFQRTNYTVAQLNVATLFVDTNKNLPDGTPNPYFGKPYLEDQDPDSYINGEIDDHYRAMLAWTPDFRQKSGWLKWLGHHQVLGLWSKDNYLSTTIRQRLAYLNSATDGGRFRYLQNPNNNADGSPTGWKHFPSNNSTLRRTYYLAAPGDPNGVVTQAAGTWNPLNYTGNITAYDYDTSSFQSFNVKTGFDDIDAGTVRNQRVVDSISGGITSYFWGDRLITTFGVRQDKYKARVTNTGTTAIKDAAGNVIAPAITNAQKWVNGEFQRDFLLNRWGPYNELTGTTRTLGGVVRPFKGWDSIETSANNGSEWWRFVRSVGFSYNQSDNFNPPPQALGDFYGNPLPKPSGEGKDYGVQFTLLQDKLFARVTWFKASNLNENIAAPVVFGRLSSNVDQTLFRNWARTIALINMGKDPTADGFGTNLSTADENAVQAAAEKIWKIPYNYYESRPYTIGATRNAEAKGLEAEINYNPTRDWTMKFTFGKQDTKYASVLKEFQPWAADRQAVWAAAKASDYLLPQYQNLATYTTSGGRQVDLTNFLTSYGYNSSVFPEAANAYANPQAYYAGVVAPQLALDSDLQGQSVQGQRKYRWSFLTNYNFTDGFLRGFTVGGNERWESKAVIGYYGKASGVNKYAGQPVMDISDVTRPIYDSPNYYTDLWISYRHPILNGKVGMKIQLNVSNVFENGGLRPVAVNYDGSPYAFRIVDPRQFMLTTTFDF</sequence>
<keyword evidence="7" id="KW-0406">Ion transport</keyword>
<dbReference type="Gene3D" id="2.40.170.20">
    <property type="entry name" value="TonB-dependent receptor, beta-barrel domain"/>
    <property type="match status" value="2"/>
</dbReference>
<evidence type="ECO:0000256" key="8">
    <source>
        <dbReference type="ARBA" id="ARBA00023077"/>
    </source>
</evidence>
<gene>
    <name evidence="14" type="ORF">K0B96_10390</name>
</gene>
<evidence type="ECO:0000256" key="7">
    <source>
        <dbReference type="ARBA" id="ARBA00023065"/>
    </source>
</evidence>
<reference evidence="14" key="1">
    <citation type="submission" date="2021-08" db="EMBL/GenBank/DDBJ databases">
        <title>Genome of a novel bacterium of the phylum Verrucomicrobia, Oleiharenicola sp. KSB-15.</title>
        <authorList>
            <person name="Chung J.-H."/>
            <person name="Ahn J.-H."/>
            <person name="Yoon Y."/>
            <person name="Kim D.-Y."/>
            <person name="An S.-H."/>
            <person name="Park I."/>
            <person name="Yeon J."/>
        </authorList>
    </citation>
    <scope>NUCLEOTIDE SEQUENCE</scope>
    <source>
        <strain evidence="14">KSB-15</strain>
    </source>
</reference>
<evidence type="ECO:0000256" key="2">
    <source>
        <dbReference type="ARBA" id="ARBA00022448"/>
    </source>
</evidence>
<keyword evidence="2" id="KW-0813">Transport</keyword>
<feature type="compositionally biased region" description="Polar residues" evidence="11">
    <location>
        <begin position="32"/>
        <end position="55"/>
    </location>
</feature>
<evidence type="ECO:0000256" key="5">
    <source>
        <dbReference type="ARBA" id="ARBA00022692"/>
    </source>
</evidence>
<proteinExistence type="predicted"/>
<evidence type="ECO:0000259" key="13">
    <source>
        <dbReference type="Pfam" id="PF07715"/>
    </source>
</evidence>